<dbReference type="AlphaFoldDB" id="A0A8J7V182"/>
<dbReference type="EMBL" id="JAGMWN010000004">
    <property type="protein sequence ID" value="MBP5857536.1"/>
    <property type="molecule type" value="Genomic_DNA"/>
</dbReference>
<gene>
    <name evidence="6" type="ORF">KAJ83_10990</name>
</gene>
<dbReference type="InterPro" id="IPR010982">
    <property type="entry name" value="Lambda_DNA-bd_dom_sf"/>
</dbReference>
<dbReference type="GO" id="GO:0005829">
    <property type="term" value="C:cytosol"/>
    <property type="evidence" value="ECO:0007669"/>
    <property type="project" value="TreeGrafter"/>
</dbReference>
<accession>A0A8J7V182</accession>
<dbReference type="Proteomes" id="UP000672602">
    <property type="component" value="Unassembled WGS sequence"/>
</dbReference>
<sequence>MPDRIDAHVGRQLRAVREARGFSQVQLGQAVGLSNQQIQKYENGANRIGASRLWQFATLLNVNIETFYAGLDTEDVNSPASDIARSAARERRLRGIALDLERIESEALRDQIHSLILAAQGRGEGAPKPSDDDDGSGAVNNRRDAA</sequence>
<evidence type="ECO:0000313" key="7">
    <source>
        <dbReference type="Proteomes" id="UP000672602"/>
    </source>
</evidence>
<dbReference type="GO" id="GO:0003700">
    <property type="term" value="F:DNA-binding transcription factor activity"/>
    <property type="evidence" value="ECO:0007669"/>
    <property type="project" value="TreeGrafter"/>
</dbReference>
<dbReference type="CDD" id="cd00093">
    <property type="entry name" value="HTH_XRE"/>
    <property type="match status" value="1"/>
</dbReference>
<dbReference type="GO" id="GO:0003677">
    <property type="term" value="F:DNA binding"/>
    <property type="evidence" value="ECO:0007669"/>
    <property type="project" value="UniProtKB-KW"/>
</dbReference>
<keyword evidence="1" id="KW-0805">Transcription regulation</keyword>
<dbReference type="InterPro" id="IPR001387">
    <property type="entry name" value="Cro/C1-type_HTH"/>
</dbReference>
<evidence type="ECO:0000256" key="4">
    <source>
        <dbReference type="SAM" id="MobiDB-lite"/>
    </source>
</evidence>
<keyword evidence="2" id="KW-0238">DNA-binding</keyword>
<dbReference type="PROSITE" id="PS50943">
    <property type="entry name" value="HTH_CROC1"/>
    <property type="match status" value="1"/>
</dbReference>
<dbReference type="SMART" id="SM00530">
    <property type="entry name" value="HTH_XRE"/>
    <property type="match status" value="1"/>
</dbReference>
<evidence type="ECO:0000313" key="6">
    <source>
        <dbReference type="EMBL" id="MBP5857536.1"/>
    </source>
</evidence>
<dbReference type="Gene3D" id="1.10.260.40">
    <property type="entry name" value="lambda repressor-like DNA-binding domains"/>
    <property type="match status" value="1"/>
</dbReference>
<feature type="domain" description="HTH cro/C1-type" evidence="5">
    <location>
        <begin position="13"/>
        <end position="67"/>
    </location>
</feature>
<proteinExistence type="predicted"/>
<dbReference type="SUPFAM" id="SSF47413">
    <property type="entry name" value="lambda repressor-like DNA-binding domains"/>
    <property type="match status" value="1"/>
</dbReference>
<reference evidence="6" key="1">
    <citation type="submission" date="2021-04" db="EMBL/GenBank/DDBJ databases">
        <authorList>
            <person name="Zhang D.-C."/>
        </authorList>
    </citation>
    <scope>NUCLEOTIDE SEQUENCE</scope>
    <source>
        <strain evidence="6">CGMCC 1.15697</strain>
    </source>
</reference>
<dbReference type="RefSeq" id="WP_210682115.1">
    <property type="nucleotide sequence ID" value="NZ_JAGMWN010000004.1"/>
</dbReference>
<keyword evidence="3" id="KW-0804">Transcription</keyword>
<evidence type="ECO:0000256" key="3">
    <source>
        <dbReference type="ARBA" id="ARBA00023163"/>
    </source>
</evidence>
<protein>
    <submittedName>
        <fullName evidence="6">Helix-turn-helix transcriptional regulator</fullName>
    </submittedName>
</protein>
<keyword evidence="7" id="KW-1185">Reference proteome</keyword>
<organism evidence="6 7">
    <name type="scientific">Marivibrio halodurans</name>
    <dbReference type="NCBI Taxonomy" id="2039722"/>
    <lineage>
        <taxon>Bacteria</taxon>
        <taxon>Pseudomonadati</taxon>
        <taxon>Pseudomonadota</taxon>
        <taxon>Alphaproteobacteria</taxon>
        <taxon>Rhodospirillales</taxon>
        <taxon>Rhodospirillaceae</taxon>
        <taxon>Marivibrio</taxon>
    </lineage>
</organism>
<dbReference type="Pfam" id="PF01381">
    <property type="entry name" value="HTH_3"/>
    <property type="match status" value="1"/>
</dbReference>
<dbReference type="PANTHER" id="PTHR46797">
    <property type="entry name" value="HTH-TYPE TRANSCRIPTIONAL REGULATOR"/>
    <property type="match status" value="1"/>
</dbReference>
<name>A0A8J7V182_9PROT</name>
<dbReference type="PANTHER" id="PTHR46797:SF23">
    <property type="entry name" value="HTH-TYPE TRANSCRIPTIONAL REGULATOR SUTR"/>
    <property type="match status" value="1"/>
</dbReference>
<dbReference type="InterPro" id="IPR050807">
    <property type="entry name" value="TransReg_Diox_bact_type"/>
</dbReference>
<comment type="caution">
    <text evidence="6">The sequence shown here is derived from an EMBL/GenBank/DDBJ whole genome shotgun (WGS) entry which is preliminary data.</text>
</comment>
<feature type="region of interest" description="Disordered" evidence="4">
    <location>
        <begin position="119"/>
        <end position="146"/>
    </location>
</feature>
<evidence type="ECO:0000259" key="5">
    <source>
        <dbReference type="PROSITE" id="PS50943"/>
    </source>
</evidence>
<evidence type="ECO:0000256" key="1">
    <source>
        <dbReference type="ARBA" id="ARBA00023015"/>
    </source>
</evidence>
<evidence type="ECO:0000256" key="2">
    <source>
        <dbReference type="ARBA" id="ARBA00023125"/>
    </source>
</evidence>